<reference evidence="18 19" key="1">
    <citation type="submission" date="2020-09" db="EMBL/GenBank/DDBJ databases">
        <authorList>
            <person name="Courtine D."/>
        </authorList>
    </citation>
    <scope>NUCLEOTIDE SEQUENCE [LARGE SCALE GENOMIC DNA]</scope>
    <source>
        <strain evidence="18 19">IRI35c</strain>
    </source>
</reference>
<dbReference type="KEGG" id="tcq:TIRI35C_0153"/>
<comment type="cofactor">
    <cofactor evidence="2">
        <name>Mg(2+)</name>
        <dbReference type="ChEBI" id="CHEBI:18420"/>
    </cofactor>
</comment>
<evidence type="ECO:0000256" key="7">
    <source>
        <dbReference type="ARBA" id="ARBA00022676"/>
    </source>
</evidence>
<evidence type="ECO:0000256" key="15">
    <source>
        <dbReference type="ARBA" id="ARBA00030679"/>
    </source>
</evidence>
<evidence type="ECO:0000256" key="17">
    <source>
        <dbReference type="SAM" id="Phobius"/>
    </source>
</evidence>
<keyword evidence="9 17" id="KW-0812">Transmembrane</keyword>
<feature type="transmembrane region" description="Helical" evidence="17">
    <location>
        <begin position="293"/>
        <end position="315"/>
    </location>
</feature>
<feature type="transmembrane region" description="Helical" evidence="17">
    <location>
        <begin position="455"/>
        <end position="473"/>
    </location>
</feature>
<dbReference type="UniPathway" id="UPA00378"/>
<feature type="transmembrane region" description="Helical" evidence="17">
    <location>
        <begin position="375"/>
        <end position="391"/>
    </location>
</feature>
<keyword evidence="11" id="KW-0460">Magnesium</keyword>
<comment type="catalytic activity">
    <reaction evidence="16">
        <text>an archaeal dolichyl phosphooligosaccharide + [protein]-L-asparagine = an archaeal dolichyl phosphate + a glycoprotein with the oligosaccharide chain attached by N-beta-D-glycosyl linkage to a protein L-asparagine.</text>
        <dbReference type="EC" id="2.4.99.21"/>
    </reaction>
</comment>
<organism evidence="18 19">
    <name type="scientific">Thermococcus camini</name>
    <dbReference type="NCBI Taxonomy" id="2016373"/>
    <lineage>
        <taxon>Archaea</taxon>
        <taxon>Methanobacteriati</taxon>
        <taxon>Methanobacteriota</taxon>
        <taxon>Thermococci</taxon>
        <taxon>Thermococcales</taxon>
        <taxon>Thermococcaceae</taxon>
        <taxon>Thermococcus</taxon>
    </lineage>
</organism>
<feature type="transmembrane region" description="Helical" evidence="17">
    <location>
        <begin position="327"/>
        <end position="344"/>
    </location>
</feature>
<dbReference type="GO" id="GO:0005886">
    <property type="term" value="C:plasma membrane"/>
    <property type="evidence" value="ECO:0007669"/>
    <property type="project" value="UniProtKB-SubCell"/>
</dbReference>
<evidence type="ECO:0000256" key="13">
    <source>
        <dbReference type="ARBA" id="ARBA00023136"/>
    </source>
</evidence>
<evidence type="ECO:0000256" key="8">
    <source>
        <dbReference type="ARBA" id="ARBA00022679"/>
    </source>
</evidence>
<name>A0A7G2D489_9EURY</name>
<comment type="similarity">
    <text evidence="5">Belongs to the STT3 family.</text>
</comment>
<feature type="transmembrane region" description="Helical" evidence="17">
    <location>
        <begin position="213"/>
        <end position="234"/>
    </location>
</feature>
<feature type="transmembrane region" description="Helical" evidence="17">
    <location>
        <begin position="135"/>
        <end position="152"/>
    </location>
</feature>
<dbReference type="Proteomes" id="UP000516304">
    <property type="component" value="Chromosome TIRI35C"/>
</dbReference>
<feature type="transmembrane region" description="Helical" evidence="17">
    <location>
        <begin position="425"/>
        <end position="443"/>
    </location>
</feature>
<dbReference type="EC" id="2.4.99.21" evidence="6"/>
<evidence type="ECO:0000256" key="10">
    <source>
        <dbReference type="ARBA" id="ARBA00022723"/>
    </source>
</evidence>
<dbReference type="Gene3D" id="3.40.50.12610">
    <property type="match status" value="1"/>
</dbReference>
<keyword evidence="13 17" id="KW-0472">Membrane</keyword>
<feature type="transmembrane region" description="Helical" evidence="17">
    <location>
        <begin position="241"/>
        <end position="261"/>
    </location>
</feature>
<dbReference type="PANTHER" id="PTHR13872:SF1">
    <property type="entry name" value="DOLICHYL-DIPHOSPHOOLIGOSACCHARIDE--PROTEIN GLYCOSYLTRANSFERASE SUBUNIT STT3B"/>
    <property type="match status" value="1"/>
</dbReference>
<dbReference type="GO" id="GO:0004576">
    <property type="term" value="F:oligosaccharyl transferase activity"/>
    <property type="evidence" value="ECO:0007669"/>
    <property type="project" value="InterPro"/>
</dbReference>
<comment type="cofactor">
    <cofactor evidence="1">
        <name>Mn(2+)</name>
        <dbReference type="ChEBI" id="CHEBI:29035"/>
    </cofactor>
</comment>
<protein>
    <recommendedName>
        <fullName evidence="6">dolichyl-phosphooligosaccharide-protein glycotransferase</fullName>
        <ecNumber evidence="6">2.4.99.21</ecNumber>
    </recommendedName>
    <alternativeName>
        <fullName evidence="15">Oligosaccharyl transferase</fullName>
    </alternativeName>
</protein>
<keyword evidence="8 18" id="KW-0808">Transferase</keyword>
<evidence type="ECO:0000256" key="2">
    <source>
        <dbReference type="ARBA" id="ARBA00001946"/>
    </source>
</evidence>
<accession>A0A7G2D489</accession>
<sequence length="781" mass="86448">MDTPKTREPRVGLGSLIKTRYLLPGIILLALILRLIPMRFSYFLGYDTYFHATYVEYSAALGSWVNFFPYANAPWGMLIDQFHPKWFWMPPFYLYKLLSPLGVSIGEAFRVTPAIVGTVTIIFAYIAIKNLYSNTEAALSAVFMAISFGHIFRSMANYYRGDNYLLLWYSLALLGIGLALSPKLRKKLGRGVLILYLIPGLAAGLAAGFWSAYYLIFVLLLANAAFLALGSLLLRKPWAFVDSLALTLSTAVGALMANSLGPHLGYGMFGWNRPDGAAAAEKLGLEFGLVKDAFLLAYLKYAVPLMVLLIVLLLAASHVLGDTRHRVALVAIITLAGVIMGIHYRGLIESVFLTFLQRFGDEAIAETQRTSLRDAWISYGTLLLATPFFALRMRPSQVKIPDFIVLGFAIPGLIMMVLWTRFLFIGSLAVAALAGIGTVELMNLLREKNIRNRKYITAAVVALLIIPSGVLGIQHTLNARPFVNEKWETALKVLEETSSKNDVVLTWWDQGYWVTYFSHRATPSRGVPDELTAKYYLGLVGEEELMNLGVDYVIVSYDTVLKFPAVLKTAGVPVKDYPMVPIPLVEESGNTLIFAQDGYSITARPEKNGWNIIVSVGGSAFSPLGAFVEGGHGAKAVNVTGGPKAEAFVYINLNYGYAVLMNWKAFNTTLARLMFTESLPGYRMVYSDGGYVKIFRFEHPNVAVVSREGKIILEFANATGTRLILEGFMDNGTRVFEESYDVRGLDEFPLPPGLEGSAVVRYTYERNGKVLDRGTFRTKDI</sequence>
<evidence type="ECO:0000256" key="5">
    <source>
        <dbReference type="ARBA" id="ARBA00010810"/>
    </source>
</evidence>
<comment type="pathway">
    <text evidence="4">Protein modification; protein glycosylation.</text>
</comment>
<dbReference type="EMBL" id="LR881183">
    <property type="protein sequence ID" value="CAD5243307.1"/>
    <property type="molecule type" value="Genomic_DNA"/>
</dbReference>
<feature type="transmembrane region" description="Helical" evidence="17">
    <location>
        <begin position="403"/>
        <end position="419"/>
    </location>
</feature>
<feature type="transmembrane region" description="Helical" evidence="17">
    <location>
        <begin position="21"/>
        <end position="40"/>
    </location>
</feature>
<feature type="transmembrane region" description="Helical" evidence="17">
    <location>
        <begin position="164"/>
        <end position="181"/>
    </location>
</feature>
<keyword evidence="19" id="KW-1185">Reference proteome</keyword>
<evidence type="ECO:0000256" key="12">
    <source>
        <dbReference type="ARBA" id="ARBA00022989"/>
    </source>
</evidence>
<evidence type="ECO:0000313" key="18">
    <source>
        <dbReference type="EMBL" id="CAD5243307.1"/>
    </source>
</evidence>
<evidence type="ECO:0000256" key="4">
    <source>
        <dbReference type="ARBA" id="ARBA00004922"/>
    </source>
</evidence>
<evidence type="ECO:0000256" key="14">
    <source>
        <dbReference type="ARBA" id="ARBA00023211"/>
    </source>
</evidence>
<keyword evidence="7" id="KW-0328">Glycosyltransferase</keyword>
<dbReference type="PANTHER" id="PTHR13872">
    <property type="entry name" value="DOLICHYL-DIPHOSPHOOLIGOSACCHARIDE--PROTEIN GLYCOSYLTRANSFERASE SUBUNIT"/>
    <property type="match status" value="1"/>
</dbReference>
<evidence type="ECO:0000256" key="1">
    <source>
        <dbReference type="ARBA" id="ARBA00001936"/>
    </source>
</evidence>
<keyword evidence="14" id="KW-0464">Manganese</keyword>
<dbReference type="AlphaFoldDB" id="A0A7G2D489"/>
<evidence type="ECO:0000313" key="19">
    <source>
        <dbReference type="Proteomes" id="UP000516304"/>
    </source>
</evidence>
<keyword evidence="10" id="KW-0479">Metal-binding</keyword>
<proteinExistence type="inferred from homology"/>
<evidence type="ECO:0000256" key="11">
    <source>
        <dbReference type="ARBA" id="ARBA00022842"/>
    </source>
</evidence>
<evidence type="ECO:0000256" key="9">
    <source>
        <dbReference type="ARBA" id="ARBA00022692"/>
    </source>
</evidence>
<feature type="transmembrane region" description="Helical" evidence="17">
    <location>
        <begin position="108"/>
        <end position="128"/>
    </location>
</feature>
<evidence type="ECO:0000256" key="3">
    <source>
        <dbReference type="ARBA" id="ARBA00004651"/>
    </source>
</evidence>
<evidence type="ECO:0000256" key="6">
    <source>
        <dbReference type="ARBA" id="ARBA00012602"/>
    </source>
</evidence>
<feature type="transmembrane region" description="Helical" evidence="17">
    <location>
        <begin position="188"/>
        <end position="207"/>
    </location>
</feature>
<comment type="subcellular location">
    <subcellularLocation>
        <location evidence="3">Cell membrane</location>
        <topology evidence="3">Multi-pass membrane protein</topology>
    </subcellularLocation>
</comment>
<evidence type="ECO:0000256" key="16">
    <source>
        <dbReference type="ARBA" id="ARBA00034066"/>
    </source>
</evidence>
<gene>
    <name evidence="18" type="ORF">TIRI35C_0153</name>
</gene>
<dbReference type="InterPro" id="IPR003674">
    <property type="entry name" value="Oligo_trans_STT3"/>
</dbReference>
<dbReference type="GO" id="GO:0046872">
    <property type="term" value="F:metal ion binding"/>
    <property type="evidence" value="ECO:0007669"/>
    <property type="project" value="UniProtKB-KW"/>
</dbReference>
<keyword evidence="12 17" id="KW-1133">Transmembrane helix</keyword>